<sequence length="126" mass="13612">MSEIEPDGLGSVVLQAAEAVPSQSCLDCGGYCLLLNLAVVVKEARAVTLVLTAFELHVVSVHGSRVGPGDLLPPDNRPTFRPGCPQCDVNVRTHFTLMVRGADRLARGVLKIQSLHMAKDHEEGRW</sequence>
<proteinExistence type="predicted"/>
<dbReference type="EMBL" id="BAAABX010000032">
    <property type="protein sequence ID" value="GAA0406005.1"/>
    <property type="molecule type" value="Genomic_DNA"/>
</dbReference>
<accession>A0ABN0YR18</accession>
<name>A0ABN0YR18_9ACTN</name>
<reference evidence="1 2" key="1">
    <citation type="journal article" date="2019" name="Int. J. Syst. Evol. Microbiol.">
        <title>The Global Catalogue of Microorganisms (GCM) 10K type strain sequencing project: providing services to taxonomists for standard genome sequencing and annotation.</title>
        <authorList>
            <consortium name="The Broad Institute Genomics Platform"/>
            <consortium name="The Broad Institute Genome Sequencing Center for Infectious Disease"/>
            <person name="Wu L."/>
            <person name="Ma J."/>
        </authorList>
    </citation>
    <scope>NUCLEOTIDE SEQUENCE [LARGE SCALE GENOMIC DNA]</scope>
    <source>
        <strain evidence="1 2">JCM 4788</strain>
    </source>
</reference>
<organism evidence="1 2">
    <name type="scientific">Streptomyces luteireticuli</name>
    <dbReference type="NCBI Taxonomy" id="173858"/>
    <lineage>
        <taxon>Bacteria</taxon>
        <taxon>Bacillati</taxon>
        <taxon>Actinomycetota</taxon>
        <taxon>Actinomycetes</taxon>
        <taxon>Kitasatosporales</taxon>
        <taxon>Streptomycetaceae</taxon>
        <taxon>Streptomyces</taxon>
    </lineage>
</organism>
<evidence type="ECO:0000313" key="2">
    <source>
        <dbReference type="Proteomes" id="UP001500879"/>
    </source>
</evidence>
<protein>
    <submittedName>
        <fullName evidence="1">Uncharacterized protein</fullName>
    </submittedName>
</protein>
<dbReference type="RefSeq" id="WP_344023973.1">
    <property type="nucleotide sequence ID" value="NZ_BAAABX010000032.1"/>
</dbReference>
<gene>
    <name evidence="1" type="ORF">GCM10010357_28680</name>
</gene>
<dbReference type="Proteomes" id="UP001500879">
    <property type="component" value="Unassembled WGS sequence"/>
</dbReference>
<keyword evidence="2" id="KW-1185">Reference proteome</keyword>
<evidence type="ECO:0000313" key="1">
    <source>
        <dbReference type="EMBL" id="GAA0406005.1"/>
    </source>
</evidence>
<comment type="caution">
    <text evidence="1">The sequence shown here is derived from an EMBL/GenBank/DDBJ whole genome shotgun (WGS) entry which is preliminary data.</text>
</comment>